<dbReference type="Gene3D" id="3.10.350.10">
    <property type="entry name" value="LysM domain"/>
    <property type="match status" value="1"/>
</dbReference>
<feature type="signal peptide" evidence="1">
    <location>
        <begin position="1"/>
        <end position="26"/>
    </location>
</feature>
<dbReference type="Pfam" id="PF01551">
    <property type="entry name" value="Peptidase_M23"/>
    <property type="match status" value="1"/>
</dbReference>
<dbReference type="EMBL" id="JBJGEB010000007">
    <property type="protein sequence ID" value="MFK7642473.1"/>
    <property type="molecule type" value="Genomic_DNA"/>
</dbReference>
<name>A0ABW8Q5U8_9NEIS</name>
<dbReference type="SUPFAM" id="SSF51261">
    <property type="entry name" value="Duplicated hybrid motif"/>
    <property type="match status" value="1"/>
</dbReference>
<keyword evidence="1" id="KW-0732">Signal</keyword>
<gene>
    <name evidence="3" type="ORF">ACI43T_08220</name>
</gene>
<evidence type="ECO:0000313" key="4">
    <source>
        <dbReference type="Proteomes" id="UP001621964"/>
    </source>
</evidence>
<dbReference type="InterPro" id="IPR011055">
    <property type="entry name" value="Dup_hybrid_motif"/>
</dbReference>
<keyword evidence="4" id="KW-1185">Reference proteome</keyword>
<feature type="domain" description="LysM" evidence="2">
    <location>
        <begin position="36"/>
        <end position="80"/>
    </location>
</feature>
<dbReference type="PROSITE" id="PS51257">
    <property type="entry name" value="PROKAR_LIPOPROTEIN"/>
    <property type="match status" value="1"/>
</dbReference>
<dbReference type="CDD" id="cd00118">
    <property type="entry name" value="LysM"/>
    <property type="match status" value="1"/>
</dbReference>
<protein>
    <submittedName>
        <fullName evidence="3">Peptidoglycan DD-metalloendopeptidase family protein</fullName>
    </submittedName>
</protein>
<reference evidence="3 4" key="1">
    <citation type="submission" date="2024-11" db="EMBL/GenBank/DDBJ databases">
        <authorList>
            <person name="Mikucki A.G."/>
            <person name="Kahler C.M."/>
        </authorList>
    </citation>
    <scope>NUCLEOTIDE SEQUENCE [LARGE SCALE GENOMIC DNA]</scope>
    <source>
        <strain evidence="3 4">EXNM717</strain>
    </source>
</reference>
<dbReference type="RefSeq" id="WP_405386426.1">
    <property type="nucleotide sequence ID" value="NZ_JBJGEB010000007.1"/>
</dbReference>
<evidence type="ECO:0000256" key="1">
    <source>
        <dbReference type="SAM" id="SignalP"/>
    </source>
</evidence>
<proteinExistence type="predicted"/>
<dbReference type="PANTHER" id="PTHR21666:SF270">
    <property type="entry name" value="MUREIN HYDROLASE ACTIVATOR ENVC"/>
    <property type="match status" value="1"/>
</dbReference>
<accession>A0ABW8Q5U8</accession>
<organism evidence="3 4">
    <name type="scientific">Neisseria oralis</name>
    <dbReference type="NCBI Taxonomy" id="1107316"/>
    <lineage>
        <taxon>Bacteria</taxon>
        <taxon>Pseudomonadati</taxon>
        <taxon>Pseudomonadota</taxon>
        <taxon>Betaproteobacteria</taxon>
        <taxon>Neisseriales</taxon>
        <taxon>Neisseriaceae</taxon>
        <taxon>Neisseria</taxon>
    </lineage>
</organism>
<comment type="caution">
    <text evidence="3">The sequence shown here is derived from an EMBL/GenBank/DDBJ whole genome shotgun (WGS) entry which is preliminary data.</text>
</comment>
<sequence>MKTQSIPTLKKFAAAAATALLLAACAGTGSGPVPDGHYRVQRGDTLYRIAKRYGQSVSTLAAWNNLRDTSQIEAGQVLRVRRNTSGSRSPSAAHATAERAVVPVNRLDMQWPVENGSSNVIQTYDGAGSKGIDIRGEQGQPIKAAAAGEVLYAGEEVRGYGKLILISHNTATITAYAHNDTILVQKGQSVTPGQQIATMGSSDTDIFKLHFEVRINGKAVNPVPYLTKP</sequence>
<dbReference type="InterPro" id="IPR050570">
    <property type="entry name" value="Cell_wall_metabolism_enzyme"/>
</dbReference>
<evidence type="ECO:0000259" key="2">
    <source>
        <dbReference type="PROSITE" id="PS51782"/>
    </source>
</evidence>
<dbReference type="SMART" id="SM00257">
    <property type="entry name" value="LysM"/>
    <property type="match status" value="1"/>
</dbReference>
<dbReference type="Pfam" id="PF01476">
    <property type="entry name" value="LysM"/>
    <property type="match status" value="1"/>
</dbReference>
<dbReference type="PANTHER" id="PTHR21666">
    <property type="entry name" value="PEPTIDASE-RELATED"/>
    <property type="match status" value="1"/>
</dbReference>
<dbReference type="PROSITE" id="PS51782">
    <property type="entry name" value="LYSM"/>
    <property type="match status" value="1"/>
</dbReference>
<dbReference type="Gene3D" id="2.70.70.10">
    <property type="entry name" value="Glucose Permease (Domain IIA)"/>
    <property type="match status" value="1"/>
</dbReference>
<dbReference type="InterPro" id="IPR018392">
    <property type="entry name" value="LysM"/>
</dbReference>
<feature type="chain" id="PRO_5045617073" evidence="1">
    <location>
        <begin position="27"/>
        <end position="229"/>
    </location>
</feature>
<evidence type="ECO:0000313" key="3">
    <source>
        <dbReference type="EMBL" id="MFK7642473.1"/>
    </source>
</evidence>
<dbReference type="CDD" id="cd12797">
    <property type="entry name" value="M23_peptidase"/>
    <property type="match status" value="1"/>
</dbReference>
<dbReference type="InterPro" id="IPR016047">
    <property type="entry name" value="M23ase_b-sheet_dom"/>
</dbReference>
<dbReference type="InterPro" id="IPR036779">
    <property type="entry name" value="LysM_dom_sf"/>
</dbReference>
<dbReference type="Proteomes" id="UP001621964">
    <property type="component" value="Unassembled WGS sequence"/>
</dbReference>